<protein>
    <submittedName>
        <fullName evidence="1">Uncharacterized protein</fullName>
    </submittedName>
</protein>
<evidence type="ECO:0000313" key="1">
    <source>
        <dbReference type="EMBL" id="KAJ8313090.1"/>
    </source>
</evidence>
<name>A0ABQ9F9Z4_TEGGR</name>
<sequence length="80" mass="9129">MKGAVLPRLLKHYREDLKSLTALFTQSGDDRRVDQLLENVSLTSNQINALIICKLCQKQCSEWMIGKDNLKGQRLNEALL</sequence>
<organism evidence="1 2">
    <name type="scientific">Tegillarca granosa</name>
    <name type="common">Malaysian cockle</name>
    <name type="synonym">Anadara granosa</name>
    <dbReference type="NCBI Taxonomy" id="220873"/>
    <lineage>
        <taxon>Eukaryota</taxon>
        <taxon>Metazoa</taxon>
        <taxon>Spiralia</taxon>
        <taxon>Lophotrochozoa</taxon>
        <taxon>Mollusca</taxon>
        <taxon>Bivalvia</taxon>
        <taxon>Autobranchia</taxon>
        <taxon>Pteriomorphia</taxon>
        <taxon>Arcoida</taxon>
        <taxon>Arcoidea</taxon>
        <taxon>Arcidae</taxon>
        <taxon>Tegillarca</taxon>
    </lineage>
</organism>
<accession>A0ABQ9F9Z4</accession>
<proteinExistence type="predicted"/>
<dbReference type="Proteomes" id="UP001217089">
    <property type="component" value="Unassembled WGS sequence"/>
</dbReference>
<gene>
    <name evidence="1" type="ORF">KUTeg_010463</name>
</gene>
<comment type="caution">
    <text evidence="1">The sequence shown here is derived from an EMBL/GenBank/DDBJ whole genome shotgun (WGS) entry which is preliminary data.</text>
</comment>
<reference evidence="1 2" key="1">
    <citation type="submission" date="2022-12" db="EMBL/GenBank/DDBJ databases">
        <title>Chromosome-level genome of Tegillarca granosa.</title>
        <authorList>
            <person name="Kim J."/>
        </authorList>
    </citation>
    <scope>NUCLEOTIDE SEQUENCE [LARGE SCALE GENOMIC DNA]</scope>
    <source>
        <strain evidence="1">Teg-2019</strain>
        <tissue evidence="1">Adductor muscle</tissue>
    </source>
</reference>
<dbReference type="EMBL" id="JARBDR010000440">
    <property type="protein sequence ID" value="KAJ8313090.1"/>
    <property type="molecule type" value="Genomic_DNA"/>
</dbReference>
<keyword evidence="2" id="KW-1185">Reference proteome</keyword>
<evidence type="ECO:0000313" key="2">
    <source>
        <dbReference type="Proteomes" id="UP001217089"/>
    </source>
</evidence>